<protein>
    <submittedName>
        <fullName evidence="2">Uncharacterized protein</fullName>
    </submittedName>
</protein>
<evidence type="ECO:0000256" key="1">
    <source>
        <dbReference type="SAM" id="Phobius"/>
    </source>
</evidence>
<dbReference type="EMBL" id="AANZ01000004">
    <property type="protein sequence ID" value="EAQ81743.1"/>
    <property type="molecule type" value="Genomic_DNA"/>
</dbReference>
<gene>
    <name evidence="2" type="ORF">DSM3645_29217</name>
</gene>
<keyword evidence="1" id="KW-1133">Transmembrane helix</keyword>
<sequence>MCFFGWANSVIQFLKGSNLDNPAIVAAWAAAIAAILGPIVSVAMAHAMIRRDERRKTAIELFQRLTIDVVQFGNSVRRLLAKRELMKSKYEREDHNELIENDLDEFTKFFGPLDLCGATLRADILTIDLFFGERGKNCIDAIKTLLENCNTSGLDELDAYYKTNFRKDVHAAYDSIKELHAIEKSGNYLVE</sequence>
<evidence type="ECO:0000313" key="2">
    <source>
        <dbReference type="EMBL" id="EAQ81743.1"/>
    </source>
</evidence>
<feature type="transmembrane region" description="Helical" evidence="1">
    <location>
        <begin position="23"/>
        <end position="49"/>
    </location>
</feature>
<dbReference type="HOGENOM" id="CLU_1419027_0_0_0"/>
<accession>A3ZPR5</accession>
<reference evidence="2 3" key="1">
    <citation type="submission" date="2006-02" db="EMBL/GenBank/DDBJ databases">
        <authorList>
            <person name="Amann R."/>
            <person name="Ferriera S."/>
            <person name="Johnson J."/>
            <person name="Kravitz S."/>
            <person name="Halpern A."/>
            <person name="Remington K."/>
            <person name="Beeson K."/>
            <person name="Tran B."/>
            <person name="Rogers Y.-H."/>
            <person name="Friedman R."/>
            <person name="Venter J.C."/>
        </authorList>
    </citation>
    <scope>NUCLEOTIDE SEQUENCE [LARGE SCALE GENOMIC DNA]</scope>
    <source>
        <strain evidence="2 3">DSM 3645</strain>
    </source>
</reference>
<dbReference type="AlphaFoldDB" id="A3ZPR5"/>
<comment type="caution">
    <text evidence="2">The sequence shown here is derived from an EMBL/GenBank/DDBJ whole genome shotgun (WGS) entry which is preliminary data.</text>
</comment>
<dbReference type="Proteomes" id="UP000004358">
    <property type="component" value="Unassembled WGS sequence"/>
</dbReference>
<organism evidence="2 3">
    <name type="scientific">Blastopirellula marina DSM 3645</name>
    <dbReference type="NCBI Taxonomy" id="314230"/>
    <lineage>
        <taxon>Bacteria</taxon>
        <taxon>Pseudomonadati</taxon>
        <taxon>Planctomycetota</taxon>
        <taxon>Planctomycetia</taxon>
        <taxon>Pirellulales</taxon>
        <taxon>Pirellulaceae</taxon>
        <taxon>Blastopirellula</taxon>
    </lineage>
</organism>
<evidence type="ECO:0000313" key="3">
    <source>
        <dbReference type="Proteomes" id="UP000004358"/>
    </source>
</evidence>
<keyword evidence="1" id="KW-0812">Transmembrane</keyword>
<name>A3ZPR5_9BACT</name>
<keyword evidence="1" id="KW-0472">Membrane</keyword>
<proteinExistence type="predicted"/>